<name>A0A1S6QI28_9LACO</name>
<dbReference type="KEGG" id="lcu:PL11_004620"/>
<dbReference type="AlphaFoldDB" id="A0A1S6QI28"/>
<gene>
    <name evidence="1" type="ORF">PL11_004620</name>
</gene>
<dbReference type="RefSeq" id="WP_035166680.1">
    <property type="nucleotide sequence ID" value="NZ_CP018906.1"/>
</dbReference>
<keyword evidence="2" id="KW-1185">Reference proteome</keyword>
<sequence length="492" mass="56437">MERRSRFGDQVFRNIGIFTSRIFGENSYAKNRIFDERISHSQVVTGIQKLADGISLADFKLSKSAQIGYIIGLTDLQRLDLARLNFVSMWATGQQSDVVVNRAAGSLFSQWYQKNENPQRFRQGYQTALIHFMSGITGEKGFVNQMISKIHLLSDDDRKQYIERWFTNVHLHLGDLDPTMSINSSNLDLKHSQDIINFLFSEIDSRSLDVDQVEELNMDEGPNFLPELSIPTNLIAELNYQSPVETAARFIKNELVPMINLVHVGLMQWFSTNVISKGNVNLIGIPNISLSSDKDYLDFPESIDELFARCGMFDLSEYSHSRSKVRDNYQLNYSIVMAGNEPLIDRFGEPIRINYGVLNLLYNELEDLLVNEIIGMVHKRRDFNLRKTKQGTWSAGSVLAPTDTSLSSKTNFVVDRLFEQVGKLAAVGQQHFDSLSYAHSLSSFVRYLKDDQWIEIGDDFSKVNKETRLTLYWIYQSRFIDTLDIEERVKLP</sequence>
<organism evidence="1 2">
    <name type="scientific">Lentilactobacillus curieae</name>
    <dbReference type="NCBI Taxonomy" id="1138822"/>
    <lineage>
        <taxon>Bacteria</taxon>
        <taxon>Bacillati</taxon>
        <taxon>Bacillota</taxon>
        <taxon>Bacilli</taxon>
        <taxon>Lactobacillales</taxon>
        <taxon>Lactobacillaceae</taxon>
        <taxon>Lentilactobacillus</taxon>
    </lineage>
</organism>
<accession>A0A1S6QI28</accession>
<dbReference type="EMBL" id="CP018906">
    <property type="protein sequence ID" value="AQW21260.1"/>
    <property type="molecule type" value="Genomic_DNA"/>
</dbReference>
<evidence type="ECO:0000313" key="1">
    <source>
        <dbReference type="EMBL" id="AQW21260.1"/>
    </source>
</evidence>
<dbReference type="eggNOG" id="ENOG5030B3Y">
    <property type="taxonomic scope" value="Bacteria"/>
</dbReference>
<evidence type="ECO:0000313" key="2">
    <source>
        <dbReference type="Proteomes" id="UP000030361"/>
    </source>
</evidence>
<protein>
    <submittedName>
        <fullName evidence="1">Uncharacterized protein</fullName>
    </submittedName>
</protein>
<reference evidence="1 2" key="1">
    <citation type="journal article" date="2015" name="Genome Announc.">
        <title>Genome Sequence of Lactobacillus curieae CCTCC M 2011381T, a Novel Producer of Gamma-aminobutyric Acid.</title>
        <authorList>
            <person name="Wang Y."/>
            <person name="Wang Y."/>
            <person name="Lang C."/>
            <person name="Wei D."/>
            <person name="Xu P."/>
            <person name="Xie J."/>
        </authorList>
    </citation>
    <scope>NUCLEOTIDE SEQUENCE [LARGE SCALE GENOMIC DNA]</scope>
    <source>
        <strain evidence="1 2">CCTCC M 2011381</strain>
    </source>
</reference>
<dbReference type="OrthoDB" id="2321374at2"/>
<dbReference type="Proteomes" id="UP000030361">
    <property type="component" value="Chromosome"/>
</dbReference>
<proteinExistence type="predicted"/>